<dbReference type="PANTHER" id="PTHR19848:SF8">
    <property type="entry name" value="F-BOX AND WD REPEAT DOMAIN CONTAINING 7"/>
    <property type="match status" value="1"/>
</dbReference>
<dbReference type="SUPFAM" id="SSF50978">
    <property type="entry name" value="WD40 repeat-like"/>
    <property type="match status" value="1"/>
</dbReference>
<dbReference type="InterPro" id="IPR019775">
    <property type="entry name" value="WD40_repeat_CS"/>
</dbReference>
<dbReference type="PRINTS" id="PR00320">
    <property type="entry name" value="GPROTEINBRPT"/>
</dbReference>
<feature type="repeat" description="WD" evidence="4">
    <location>
        <begin position="213"/>
        <end position="254"/>
    </location>
</feature>
<dbReference type="Gene3D" id="2.130.10.10">
    <property type="entry name" value="YVTN repeat-like/Quinoprotein amine dehydrogenase"/>
    <property type="match status" value="2"/>
</dbReference>
<dbReference type="InterPro" id="IPR021772">
    <property type="entry name" value="WDR48/Bun107"/>
</dbReference>
<dbReference type="InterPro" id="IPR036322">
    <property type="entry name" value="WD40_repeat_dom_sf"/>
</dbReference>
<dbReference type="PROSITE" id="PS50294">
    <property type="entry name" value="WD_REPEATS_REGION"/>
    <property type="match status" value="3"/>
</dbReference>
<dbReference type="EMBL" id="HBIZ01005031">
    <property type="protein sequence ID" value="CAE0750272.1"/>
    <property type="molecule type" value="Transcribed_RNA"/>
</dbReference>
<gene>
    <name evidence="5" type="ORF">PCAR00345_LOCUS2857</name>
</gene>
<dbReference type="SMART" id="SM00320">
    <property type="entry name" value="WD40"/>
    <property type="match status" value="6"/>
</dbReference>
<sequence length="644" mass="69705">MSTRGDGKKAKLTVTLLEETASEGHRFGVNALASTSSTLWGGGEQLISGGRDGTIRCWKLPQQGVAATPMLTLSDHTDWVNDLVLINEGEQTSAFVSASSDCTIKLWRPESGGSRPRSTTLRQHTDFVKALAYASQARVLASAGCDASIVLWDLNRAPVGAPLGSDGSDGGPCHSDSIYALATNSSGSVIVSGSVDSEIRVWDPRTAEHHCQLRGHADVVRAVAVNEEGTRVLSCSSDRTVRVWSVGQRRCEAVFQPHDDSVYCCLPLENWRCVLSGARDGSVVQTWLDGSGAVGVCQADAAVSRLHVPSSPSRAPDRQAPDRLWVATTNSSLTCWPLPMATDAHGKAAAEAKPIARVAGSAAVRRFAVLPNKLHVLTEDTACETALWDVTRGVALRRWAKPNGAKRGKYDELHKELTRQQLAVPSWFSASARSGSLEITLDAQTSFNAEAYASDLGIECEEEVRLNLGERFLHAIFKDWAAAQPPQPAQEPDATPSLDFRPLNQVPVCLIEEGVVLAKCDAASLTRAKPEQLPFWITQSVLHGHFTPKESLKLSFFLAPHPDDNLPPLPPNASKLSAAKVLKLVKVLAYVEERLQMNGKGTPLQLVCNDKALPPEMTLATVRAFVWKTGEEMLLHYRRSRAQS</sequence>
<dbReference type="InterPro" id="IPR001680">
    <property type="entry name" value="WD40_rpt"/>
</dbReference>
<dbReference type="Pfam" id="PF11816">
    <property type="entry name" value="DUF3337"/>
    <property type="match status" value="1"/>
</dbReference>
<dbReference type="InterPro" id="IPR015943">
    <property type="entry name" value="WD40/YVTN_repeat-like_dom_sf"/>
</dbReference>
<keyword evidence="3" id="KW-0677">Repeat</keyword>
<dbReference type="CDD" id="cd00200">
    <property type="entry name" value="WD40"/>
    <property type="match status" value="1"/>
</dbReference>
<evidence type="ECO:0000256" key="4">
    <source>
        <dbReference type="PROSITE-ProRule" id="PRU00221"/>
    </source>
</evidence>
<name>A0A7S4ESR5_CHRCT</name>
<dbReference type="PROSITE" id="PS00678">
    <property type="entry name" value="WD_REPEATS_1"/>
    <property type="match status" value="1"/>
</dbReference>
<dbReference type="AlphaFoldDB" id="A0A7S4ESR5"/>
<evidence type="ECO:0000256" key="2">
    <source>
        <dbReference type="ARBA" id="ARBA00022574"/>
    </source>
</evidence>
<evidence type="ECO:0000256" key="3">
    <source>
        <dbReference type="ARBA" id="ARBA00022737"/>
    </source>
</evidence>
<protein>
    <recommendedName>
        <fullName evidence="6">WD repeat-containing protein 48 homolog</fullName>
    </recommendedName>
</protein>
<evidence type="ECO:0000256" key="1">
    <source>
        <dbReference type="ARBA" id="ARBA00006917"/>
    </source>
</evidence>
<dbReference type="PANTHER" id="PTHR19848">
    <property type="entry name" value="WD40 REPEAT PROTEIN"/>
    <property type="match status" value="1"/>
</dbReference>
<feature type="repeat" description="WD" evidence="4">
    <location>
        <begin position="22"/>
        <end position="68"/>
    </location>
</feature>
<reference evidence="5" key="1">
    <citation type="submission" date="2021-01" db="EMBL/GenBank/DDBJ databases">
        <authorList>
            <person name="Corre E."/>
            <person name="Pelletier E."/>
            <person name="Niang G."/>
            <person name="Scheremetjew M."/>
            <person name="Finn R."/>
            <person name="Kale V."/>
            <person name="Holt S."/>
            <person name="Cochrane G."/>
            <person name="Meng A."/>
            <person name="Brown T."/>
            <person name="Cohen L."/>
        </authorList>
    </citation>
    <scope>NUCLEOTIDE SEQUENCE</scope>
    <source>
        <strain evidence="5">CCMP645</strain>
    </source>
</reference>
<feature type="repeat" description="WD" evidence="4">
    <location>
        <begin position="121"/>
        <end position="155"/>
    </location>
</feature>
<dbReference type="Pfam" id="PF00400">
    <property type="entry name" value="WD40"/>
    <property type="match status" value="6"/>
</dbReference>
<proteinExistence type="inferred from homology"/>
<organism evidence="5">
    <name type="scientific">Chrysotila carterae</name>
    <name type="common">Marine alga</name>
    <name type="synonym">Syracosphaera carterae</name>
    <dbReference type="NCBI Taxonomy" id="13221"/>
    <lineage>
        <taxon>Eukaryota</taxon>
        <taxon>Haptista</taxon>
        <taxon>Haptophyta</taxon>
        <taxon>Prymnesiophyceae</taxon>
        <taxon>Isochrysidales</taxon>
        <taxon>Isochrysidaceae</taxon>
        <taxon>Chrysotila</taxon>
    </lineage>
</organism>
<dbReference type="InterPro" id="IPR020472">
    <property type="entry name" value="WD40_PAC1"/>
</dbReference>
<evidence type="ECO:0000313" key="5">
    <source>
        <dbReference type="EMBL" id="CAE0750272.1"/>
    </source>
</evidence>
<accession>A0A7S4ESR5</accession>
<keyword evidence="2 4" id="KW-0853">WD repeat</keyword>
<feature type="repeat" description="WD" evidence="4">
    <location>
        <begin position="174"/>
        <end position="203"/>
    </location>
</feature>
<comment type="similarity">
    <text evidence="1">Belongs to the WD repeat WDR48 family.</text>
</comment>
<dbReference type="PROSITE" id="PS50082">
    <property type="entry name" value="WD_REPEATS_2"/>
    <property type="match status" value="4"/>
</dbReference>
<evidence type="ECO:0008006" key="6">
    <source>
        <dbReference type="Google" id="ProtNLM"/>
    </source>
</evidence>